<dbReference type="Gene3D" id="3.40.50.2000">
    <property type="entry name" value="Glycogen Phosphorylase B"/>
    <property type="match status" value="1"/>
</dbReference>
<comment type="catalytic activity">
    <reaction evidence="7">
        <text>a lipid X + a UDP-2-N,3-O-bis[(3R)-3-hydroxyacyl]-alpha-D-glucosamine = a lipid A disaccharide + UDP + H(+)</text>
        <dbReference type="Rhea" id="RHEA:67828"/>
        <dbReference type="ChEBI" id="CHEBI:15378"/>
        <dbReference type="ChEBI" id="CHEBI:58223"/>
        <dbReference type="ChEBI" id="CHEBI:137748"/>
        <dbReference type="ChEBI" id="CHEBI:176338"/>
        <dbReference type="ChEBI" id="CHEBI:176343"/>
        <dbReference type="EC" id="2.4.1.182"/>
    </reaction>
</comment>
<evidence type="ECO:0000256" key="3">
    <source>
        <dbReference type="ARBA" id="ARBA00022556"/>
    </source>
</evidence>
<keyword evidence="5 8" id="KW-0808">Transferase</keyword>
<accession>A0A3B1CGP8</accession>
<organism evidence="8">
    <name type="scientific">hydrothermal vent metagenome</name>
    <dbReference type="NCBI Taxonomy" id="652676"/>
    <lineage>
        <taxon>unclassified sequences</taxon>
        <taxon>metagenomes</taxon>
        <taxon>ecological metagenomes</taxon>
    </lineage>
</organism>
<dbReference type="InterPro" id="IPR003835">
    <property type="entry name" value="Glyco_trans_19"/>
</dbReference>
<evidence type="ECO:0000256" key="5">
    <source>
        <dbReference type="ARBA" id="ARBA00022679"/>
    </source>
</evidence>
<reference evidence="8" key="1">
    <citation type="submission" date="2018-06" db="EMBL/GenBank/DDBJ databases">
        <authorList>
            <person name="Zhirakovskaya E."/>
        </authorList>
    </citation>
    <scope>NUCLEOTIDE SEQUENCE</scope>
</reference>
<evidence type="ECO:0000256" key="1">
    <source>
        <dbReference type="ARBA" id="ARBA00012687"/>
    </source>
</evidence>
<name>A0A3B1CGP8_9ZZZZ</name>
<keyword evidence="2" id="KW-0444">Lipid biosynthesis</keyword>
<evidence type="ECO:0000256" key="4">
    <source>
        <dbReference type="ARBA" id="ARBA00022676"/>
    </source>
</evidence>
<proteinExistence type="inferred from homology"/>
<dbReference type="NCBIfam" id="TIGR00215">
    <property type="entry name" value="lpxB"/>
    <property type="match status" value="1"/>
</dbReference>
<dbReference type="PANTHER" id="PTHR30372">
    <property type="entry name" value="LIPID-A-DISACCHARIDE SYNTHASE"/>
    <property type="match status" value="1"/>
</dbReference>
<dbReference type="Pfam" id="PF02684">
    <property type="entry name" value="LpxB"/>
    <property type="match status" value="1"/>
</dbReference>
<evidence type="ECO:0000313" key="8">
    <source>
        <dbReference type="EMBL" id="VAX29666.1"/>
    </source>
</evidence>
<protein>
    <recommendedName>
        <fullName evidence="1">lipid-A-disaccharide synthase</fullName>
        <ecNumber evidence="1">2.4.1.182</ecNumber>
    </recommendedName>
</protein>
<evidence type="ECO:0000256" key="6">
    <source>
        <dbReference type="ARBA" id="ARBA00023098"/>
    </source>
</evidence>
<dbReference type="PANTHER" id="PTHR30372:SF4">
    <property type="entry name" value="LIPID-A-DISACCHARIDE SYNTHASE, MITOCHONDRIAL-RELATED"/>
    <property type="match status" value="1"/>
</dbReference>
<dbReference type="EC" id="2.4.1.182" evidence="1"/>
<dbReference type="GO" id="GO:0016020">
    <property type="term" value="C:membrane"/>
    <property type="evidence" value="ECO:0007669"/>
    <property type="project" value="GOC"/>
</dbReference>
<dbReference type="EMBL" id="UOGD01000460">
    <property type="protein sequence ID" value="VAX29666.1"/>
    <property type="molecule type" value="Genomic_DNA"/>
</dbReference>
<evidence type="ECO:0000256" key="7">
    <source>
        <dbReference type="ARBA" id="ARBA00048975"/>
    </source>
</evidence>
<dbReference type="GO" id="GO:0005543">
    <property type="term" value="F:phospholipid binding"/>
    <property type="evidence" value="ECO:0007669"/>
    <property type="project" value="TreeGrafter"/>
</dbReference>
<keyword evidence="3" id="KW-0441">Lipid A biosynthesis</keyword>
<dbReference type="GO" id="GO:0009245">
    <property type="term" value="P:lipid A biosynthetic process"/>
    <property type="evidence" value="ECO:0007669"/>
    <property type="project" value="UniProtKB-KW"/>
</dbReference>
<dbReference type="GO" id="GO:0008915">
    <property type="term" value="F:lipid-A-disaccharide synthase activity"/>
    <property type="evidence" value="ECO:0007669"/>
    <property type="project" value="UniProtKB-EC"/>
</dbReference>
<keyword evidence="6" id="KW-0443">Lipid metabolism</keyword>
<dbReference type="SUPFAM" id="SSF53756">
    <property type="entry name" value="UDP-Glycosyltransferase/glycogen phosphorylase"/>
    <property type="match status" value="1"/>
</dbReference>
<keyword evidence="4 8" id="KW-0328">Glycosyltransferase</keyword>
<dbReference type="HAMAP" id="MF_00392">
    <property type="entry name" value="LpxB"/>
    <property type="match status" value="1"/>
</dbReference>
<sequence length="380" mass="42871">MNSNSQILVIAGEASGDLHGAALAEELLQKDSSIQLVGIGGDKMLAAGVKTIFHIRDMAFLGMIEVIKHLPFIFKVEKEIIQLVKKEKIKLAVLIDYPGFNLRIAKKLKALGLKIVYYISPQIWAWKKGRIKKIRKRVDKMLVVFPFEKDIYEKGNVPVEYVGHPLVERIEKYNFLSKEDLFRKLELKEGKEILLVLPGSRKHEIEKLLPELTKTAEKLSVKFNMQTVIACADNLEESYLQGFVNDKSIKIVKGITYDLLKHSKFGIIKSGTSTLEAAIFSIPFVVVYLTNKLTYALAKKVIQLDFIAMPNIIAGKEIIKEFIQDDVNAELIFNYCEALINDNVRMNEVVENLRSVKNKLGGSGASKNSAEIILNELHEV</sequence>
<evidence type="ECO:0000256" key="2">
    <source>
        <dbReference type="ARBA" id="ARBA00022516"/>
    </source>
</evidence>
<gene>
    <name evidence="8" type="ORF">MNBD_IGNAVI01-3175</name>
</gene>
<dbReference type="AlphaFoldDB" id="A0A3B1CGP8"/>